<proteinExistence type="predicted"/>
<dbReference type="CDD" id="cd05379">
    <property type="entry name" value="CAP_bacterial"/>
    <property type="match status" value="1"/>
</dbReference>
<dbReference type="Pfam" id="PF00188">
    <property type="entry name" value="CAP"/>
    <property type="match status" value="1"/>
</dbReference>
<evidence type="ECO:0000313" key="4">
    <source>
        <dbReference type="Proteomes" id="UP000242682"/>
    </source>
</evidence>
<dbReference type="RefSeq" id="WP_425440377.1">
    <property type="nucleotide sequence ID" value="NZ_PYAT01000003.1"/>
</dbReference>
<feature type="domain" description="SCP" evidence="2">
    <location>
        <begin position="64"/>
        <end position="175"/>
    </location>
</feature>
<feature type="chain" id="PRO_5015131324" evidence="1">
    <location>
        <begin position="25"/>
        <end position="178"/>
    </location>
</feature>
<sequence length="178" mass="19310">MNKKIIASALSVALLFPATTSVGAAHYSGNDVQRETVASVGTTGSAKAAVAAHTLSAYEKEIVTLVNKERAKAGLKALAVDTQLSKVARLKSEDMYKLKKMSHSGTYGSPFDMMKKFGITYRAAGENIARGYRSPQEVMKGWMSSPGHRANILNKRYTHIGVGHVASGNYWTQQFIQK</sequence>
<evidence type="ECO:0000256" key="1">
    <source>
        <dbReference type="SAM" id="SignalP"/>
    </source>
</evidence>
<dbReference type="PANTHER" id="PTHR31157:SF1">
    <property type="entry name" value="SCP DOMAIN-CONTAINING PROTEIN"/>
    <property type="match status" value="1"/>
</dbReference>
<dbReference type="NCBIfam" id="TIGR02909">
    <property type="entry name" value="spore_YkwD"/>
    <property type="match status" value="1"/>
</dbReference>
<gene>
    <name evidence="3" type="ORF">B0H99_103238</name>
</gene>
<dbReference type="SUPFAM" id="SSF55797">
    <property type="entry name" value="PR-1-like"/>
    <property type="match status" value="1"/>
</dbReference>
<accession>A0A2P8H4G4</accession>
<reference evidence="3 4" key="1">
    <citation type="submission" date="2018-03" db="EMBL/GenBank/DDBJ databases">
        <title>Genomic Encyclopedia of Type Strains, Phase III (KMG-III): the genomes of soil and plant-associated and newly described type strains.</title>
        <authorList>
            <person name="Whitman W."/>
        </authorList>
    </citation>
    <scope>NUCLEOTIDE SEQUENCE [LARGE SCALE GENOMIC DNA]</scope>
    <source>
        <strain evidence="3 4">CGMCC 1.12259</strain>
    </source>
</reference>
<organism evidence="3 4">
    <name type="scientific">Planomicrobium soli</name>
    <dbReference type="NCBI Taxonomy" id="1176648"/>
    <lineage>
        <taxon>Bacteria</taxon>
        <taxon>Bacillati</taxon>
        <taxon>Bacillota</taxon>
        <taxon>Bacilli</taxon>
        <taxon>Bacillales</taxon>
        <taxon>Caryophanaceae</taxon>
        <taxon>Planomicrobium</taxon>
    </lineage>
</organism>
<dbReference type="InterPro" id="IPR014258">
    <property type="entry name" value="CAP_domain_YkwD-like"/>
</dbReference>
<evidence type="ECO:0000313" key="3">
    <source>
        <dbReference type="EMBL" id="PSL41104.1"/>
    </source>
</evidence>
<dbReference type="AlphaFoldDB" id="A0A2P8H4G4"/>
<evidence type="ECO:0000259" key="2">
    <source>
        <dbReference type="Pfam" id="PF00188"/>
    </source>
</evidence>
<name>A0A2P8H4G4_9BACL</name>
<keyword evidence="1" id="KW-0732">Signal</keyword>
<keyword evidence="4" id="KW-1185">Reference proteome</keyword>
<dbReference type="InterPro" id="IPR035940">
    <property type="entry name" value="CAP_sf"/>
</dbReference>
<dbReference type="Gene3D" id="3.40.33.10">
    <property type="entry name" value="CAP"/>
    <property type="match status" value="1"/>
</dbReference>
<dbReference type="EMBL" id="PYAT01000003">
    <property type="protein sequence ID" value="PSL41104.1"/>
    <property type="molecule type" value="Genomic_DNA"/>
</dbReference>
<dbReference type="InterPro" id="IPR014044">
    <property type="entry name" value="CAP_dom"/>
</dbReference>
<dbReference type="Proteomes" id="UP000242682">
    <property type="component" value="Unassembled WGS sequence"/>
</dbReference>
<comment type="caution">
    <text evidence="3">The sequence shown here is derived from an EMBL/GenBank/DDBJ whole genome shotgun (WGS) entry which is preliminary data.</text>
</comment>
<feature type="signal peptide" evidence="1">
    <location>
        <begin position="1"/>
        <end position="24"/>
    </location>
</feature>
<dbReference type="PANTHER" id="PTHR31157">
    <property type="entry name" value="SCP DOMAIN-CONTAINING PROTEIN"/>
    <property type="match status" value="1"/>
</dbReference>
<protein>
    <submittedName>
        <fullName evidence="3">Putative YkwD family protein</fullName>
    </submittedName>
</protein>